<dbReference type="EMBL" id="GFPF01001788">
    <property type="protein sequence ID" value="MAA12934.1"/>
    <property type="molecule type" value="Transcribed_RNA"/>
</dbReference>
<sequence>MRGRVQKKLAMKKKNNNNAHMECSPHKQVIKAHKSLCSPCDGGALSVHNSLCSAQYAVITAGLVHLWWPSVGLGPPRLSHVGFLLGPLLLALLLGLDVLGELPGEECADEEERGQAEQHVVDELAGALGGPFDDGDGPSLDDVHHCISRSVGDDTRTTTCRVCPVLLTRFGTFLITHRRKKLKEPCGTRRKTEESFSCAGRC</sequence>
<reference evidence="1" key="1">
    <citation type="journal article" date="2017" name="Parasit. Vectors">
        <title>Sialotranscriptomics of Rhipicephalus zambeziensis reveals intricate expression profiles of secretory proteins and suggests tight temporal transcriptional regulation during blood-feeding.</title>
        <authorList>
            <person name="de Castro M.H."/>
            <person name="de Klerk D."/>
            <person name="Pienaar R."/>
            <person name="Rees D.J.G."/>
            <person name="Mans B.J."/>
        </authorList>
    </citation>
    <scope>NUCLEOTIDE SEQUENCE</scope>
    <source>
        <tissue evidence="1">Salivary glands</tissue>
    </source>
</reference>
<organism evidence="1">
    <name type="scientific">Rhipicephalus zambeziensis</name>
    <dbReference type="NCBI Taxonomy" id="60191"/>
    <lineage>
        <taxon>Eukaryota</taxon>
        <taxon>Metazoa</taxon>
        <taxon>Ecdysozoa</taxon>
        <taxon>Arthropoda</taxon>
        <taxon>Chelicerata</taxon>
        <taxon>Arachnida</taxon>
        <taxon>Acari</taxon>
        <taxon>Parasitiformes</taxon>
        <taxon>Ixodida</taxon>
        <taxon>Ixodoidea</taxon>
        <taxon>Ixodidae</taxon>
        <taxon>Rhipicephalinae</taxon>
        <taxon>Rhipicephalus</taxon>
        <taxon>Rhipicephalus</taxon>
    </lineage>
</organism>
<dbReference type="AlphaFoldDB" id="A0A224YG40"/>
<accession>A0A224YG40</accession>
<name>A0A224YG40_9ACAR</name>
<protein>
    <submittedName>
        <fullName evidence="1">Uncharacterized protein</fullName>
    </submittedName>
</protein>
<proteinExistence type="predicted"/>
<evidence type="ECO:0000313" key="1">
    <source>
        <dbReference type="EMBL" id="MAA12934.1"/>
    </source>
</evidence>